<keyword evidence="2" id="KW-1185">Reference proteome</keyword>
<evidence type="ECO:0000313" key="1">
    <source>
        <dbReference type="EMBL" id="MFC3977097.1"/>
    </source>
</evidence>
<accession>A0ABV8ELC9</accession>
<name>A0ABV8ELC9_9BACT</name>
<evidence type="ECO:0000313" key="2">
    <source>
        <dbReference type="Proteomes" id="UP001595766"/>
    </source>
</evidence>
<sequence>MIAQEEPFPKGTVVLKDGSTLKGHIQYNPKASSNSIKLFIENKEMILSTGDLSSFHFDYNEKFIIKDLGSKEVDSNSQFTRLIFDGELKLYKLLDKFYLEDKKGEIFPLHKEELSNSKQHHKDNKHHLYILSYALQGECRGKIESNLQNIPLNEKALVKILSTYLTCENSDFNIFVDNRNNIKLNYIAKAGFGISRFKNSWGDNPIELDKKSNLSPIFLAGLRLDELRKLKRVSIDFLIGANTQSNVLDFHYTTDIYAIYNGTTEYTTKSLLGQMYLNYSFIRTEKIEFYTGGGLLSRINRLNVQSSSYESINKRNGSKQFYENEVYNLNSFTMGLGLKFGAILYKSKTGKIFTELDLEYMPRNSYISLSRFVELDQYNTNFFIGYSFLKRK</sequence>
<proteinExistence type="predicted"/>
<dbReference type="RefSeq" id="WP_290293999.1">
    <property type="nucleotide sequence ID" value="NZ_JAUFQA010000001.1"/>
</dbReference>
<evidence type="ECO:0008006" key="3">
    <source>
        <dbReference type="Google" id="ProtNLM"/>
    </source>
</evidence>
<protein>
    <recommendedName>
        <fullName evidence="3">Outer membrane protein beta-barrel domain-containing protein</fullName>
    </recommendedName>
</protein>
<comment type="caution">
    <text evidence="1">The sequence shown here is derived from an EMBL/GenBank/DDBJ whole genome shotgun (WGS) entry which is preliminary data.</text>
</comment>
<dbReference type="EMBL" id="JBHSAV010000053">
    <property type="protein sequence ID" value="MFC3977097.1"/>
    <property type="molecule type" value="Genomic_DNA"/>
</dbReference>
<gene>
    <name evidence="1" type="ORF">ACFOUP_11975</name>
</gene>
<reference evidence="2" key="1">
    <citation type="journal article" date="2019" name="Int. J. Syst. Evol. Microbiol.">
        <title>The Global Catalogue of Microorganisms (GCM) 10K type strain sequencing project: providing services to taxonomists for standard genome sequencing and annotation.</title>
        <authorList>
            <consortium name="The Broad Institute Genomics Platform"/>
            <consortium name="The Broad Institute Genome Sequencing Center for Infectious Disease"/>
            <person name="Wu L."/>
            <person name="Ma J."/>
        </authorList>
    </citation>
    <scope>NUCLEOTIDE SEQUENCE [LARGE SCALE GENOMIC DNA]</scope>
    <source>
        <strain evidence="2">CECT 8551</strain>
    </source>
</reference>
<organism evidence="1 2">
    <name type="scientific">Belliella kenyensis</name>
    <dbReference type="NCBI Taxonomy" id="1472724"/>
    <lineage>
        <taxon>Bacteria</taxon>
        <taxon>Pseudomonadati</taxon>
        <taxon>Bacteroidota</taxon>
        <taxon>Cytophagia</taxon>
        <taxon>Cytophagales</taxon>
        <taxon>Cyclobacteriaceae</taxon>
        <taxon>Belliella</taxon>
    </lineage>
</organism>
<dbReference type="Proteomes" id="UP001595766">
    <property type="component" value="Unassembled WGS sequence"/>
</dbReference>